<evidence type="ECO:0000313" key="2">
    <source>
        <dbReference type="EMBL" id="QDV24097.1"/>
    </source>
</evidence>
<name>A0A518G685_9BACT</name>
<evidence type="ECO:0000313" key="3">
    <source>
        <dbReference type="Proteomes" id="UP000318017"/>
    </source>
</evidence>
<organism evidence="2 3">
    <name type="scientific">Aureliella helgolandensis</name>
    <dbReference type="NCBI Taxonomy" id="2527968"/>
    <lineage>
        <taxon>Bacteria</taxon>
        <taxon>Pseudomonadati</taxon>
        <taxon>Planctomycetota</taxon>
        <taxon>Planctomycetia</taxon>
        <taxon>Pirellulales</taxon>
        <taxon>Pirellulaceae</taxon>
        <taxon>Aureliella</taxon>
    </lineage>
</organism>
<dbReference type="KEGG" id="ahel:Q31a_24100"/>
<dbReference type="AlphaFoldDB" id="A0A518G685"/>
<feature type="compositionally biased region" description="Basic and acidic residues" evidence="1">
    <location>
        <begin position="68"/>
        <end position="117"/>
    </location>
</feature>
<dbReference type="EMBL" id="CP036298">
    <property type="protein sequence ID" value="QDV24097.1"/>
    <property type="molecule type" value="Genomic_DNA"/>
</dbReference>
<gene>
    <name evidence="2" type="ORF">Q31a_24100</name>
</gene>
<proteinExistence type="predicted"/>
<feature type="compositionally biased region" description="Polar residues" evidence="1">
    <location>
        <begin position="139"/>
        <end position="148"/>
    </location>
</feature>
<feature type="region of interest" description="Disordered" evidence="1">
    <location>
        <begin position="17"/>
        <end position="153"/>
    </location>
</feature>
<dbReference type="Proteomes" id="UP000318017">
    <property type="component" value="Chromosome"/>
</dbReference>
<dbReference type="RefSeq" id="WP_145077521.1">
    <property type="nucleotide sequence ID" value="NZ_CP036298.1"/>
</dbReference>
<keyword evidence="3" id="KW-1185">Reference proteome</keyword>
<reference evidence="2 3" key="1">
    <citation type="submission" date="2019-02" db="EMBL/GenBank/DDBJ databases">
        <title>Deep-cultivation of Planctomycetes and their phenomic and genomic characterization uncovers novel biology.</title>
        <authorList>
            <person name="Wiegand S."/>
            <person name="Jogler M."/>
            <person name="Boedeker C."/>
            <person name="Pinto D."/>
            <person name="Vollmers J."/>
            <person name="Rivas-Marin E."/>
            <person name="Kohn T."/>
            <person name="Peeters S.H."/>
            <person name="Heuer A."/>
            <person name="Rast P."/>
            <person name="Oberbeckmann S."/>
            <person name="Bunk B."/>
            <person name="Jeske O."/>
            <person name="Meyerdierks A."/>
            <person name="Storesund J.E."/>
            <person name="Kallscheuer N."/>
            <person name="Luecker S."/>
            <person name="Lage O.M."/>
            <person name="Pohl T."/>
            <person name="Merkel B.J."/>
            <person name="Hornburger P."/>
            <person name="Mueller R.-W."/>
            <person name="Bruemmer F."/>
            <person name="Labrenz M."/>
            <person name="Spormann A.M."/>
            <person name="Op den Camp H."/>
            <person name="Overmann J."/>
            <person name="Amann R."/>
            <person name="Jetten M.S.M."/>
            <person name="Mascher T."/>
            <person name="Medema M.H."/>
            <person name="Devos D.P."/>
            <person name="Kaster A.-K."/>
            <person name="Ovreas L."/>
            <person name="Rohde M."/>
            <person name="Galperin M.Y."/>
            <person name="Jogler C."/>
        </authorList>
    </citation>
    <scope>NUCLEOTIDE SEQUENCE [LARGE SCALE GENOMIC DNA]</scope>
    <source>
        <strain evidence="2 3">Q31a</strain>
    </source>
</reference>
<evidence type="ECO:0000256" key="1">
    <source>
        <dbReference type="SAM" id="MobiDB-lite"/>
    </source>
</evidence>
<sequence length="181" mass="20606">MAGELERFLEQAARRLAEKIEQSQNPGRPAPRPRPQPTRQQERQRLDPDIVDAEIVEAKVVSSNPRELGPDRLSKLDTRKKADSDVDQADERMSSHLHDVFDQDDVMHLQKDAHALKPESNTRSSRSSVKHETSPGEVRSTQGNNSVQRRNRSVSPMIEILRQPETLRAAFIAGEIFRPKF</sequence>
<accession>A0A518G685</accession>
<protein>
    <submittedName>
        <fullName evidence="2">Uncharacterized protein</fullName>
    </submittedName>
</protein>